<evidence type="ECO:0000313" key="9">
    <source>
        <dbReference type="Proteomes" id="UP000269499"/>
    </source>
</evidence>
<organism evidence="8 9">
    <name type="scientific">Thermoproteota archaeon</name>
    <dbReference type="NCBI Taxonomy" id="2056631"/>
    <lineage>
        <taxon>Archaea</taxon>
        <taxon>Thermoproteota</taxon>
    </lineage>
</organism>
<dbReference type="EMBL" id="QMRA01000061">
    <property type="protein sequence ID" value="RLE53542.1"/>
    <property type="molecule type" value="Genomic_DNA"/>
</dbReference>
<dbReference type="Proteomes" id="UP000269499">
    <property type="component" value="Unassembled WGS sequence"/>
</dbReference>
<evidence type="ECO:0000256" key="4">
    <source>
        <dbReference type="ARBA" id="ARBA00022989"/>
    </source>
</evidence>
<keyword evidence="2" id="KW-1003">Cell membrane</keyword>
<dbReference type="AlphaFoldDB" id="A0A497F2U3"/>
<reference evidence="8 9" key="1">
    <citation type="submission" date="2018-06" db="EMBL/GenBank/DDBJ databases">
        <title>Extensive metabolic versatility and redundancy in microbially diverse, dynamic hydrothermal sediments.</title>
        <authorList>
            <person name="Dombrowski N."/>
            <person name="Teske A."/>
            <person name="Baker B.J."/>
        </authorList>
    </citation>
    <scope>NUCLEOTIDE SEQUENCE [LARGE SCALE GENOMIC DNA]</scope>
    <source>
        <strain evidence="8">B20_G2</strain>
    </source>
</reference>
<accession>A0A497F2U3</accession>
<feature type="transmembrane region" description="Helical" evidence="6">
    <location>
        <begin position="111"/>
        <end position="128"/>
    </location>
</feature>
<dbReference type="InterPro" id="IPR003416">
    <property type="entry name" value="MgtC/SapB/SrpB/YhiD_fam"/>
</dbReference>
<keyword evidence="4 6" id="KW-1133">Transmembrane helix</keyword>
<evidence type="ECO:0000256" key="5">
    <source>
        <dbReference type="ARBA" id="ARBA00023136"/>
    </source>
</evidence>
<name>A0A497F2U3_9CREN</name>
<dbReference type="PRINTS" id="PR01837">
    <property type="entry name" value="MGTCSAPBPROT"/>
</dbReference>
<comment type="caution">
    <text evidence="8">The sequence shown here is derived from an EMBL/GenBank/DDBJ whole genome shotgun (WGS) entry which is preliminary data.</text>
</comment>
<dbReference type="InterPro" id="IPR049177">
    <property type="entry name" value="MgtC_SapB_SrpB_YhiD_N"/>
</dbReference>
<keyword evidence="5 6" id="KW-0472">Membrane</keyword>
<evidence type="ECO:0000313" key="8">
    <source>
        <dbReference type="EMBL" id="RLE53542.1"/>
    </source>
</evidence>
<evidence type="ECO:0000256" key="6">
    <source>
        <dbReference type="SAM" id="Phobius"/>
    </source>
</evidence>
<feature type="transmembrane region" description="Helical" evidence="6">
    <location>
        <begin position="63"/>
        <end position="81"/>
    </location>
</feature>
<sequence length="138" mass="14767">MISSTELLIIERIVISAILGAIIGYEREIEHKPAGLRTHMLVCCGSTLFTTISFMGFSSGDPTRIAASVIAGIGFICAGVVMQRGMEVIGITTAATVWITAGIGMAIGVGYYMSAIITTIMTLIVLRLKTLERTHKMK</sequence>
<gene>
    <name evidence="8" type="ORF">DRJ26_03205</name>
</gene>
<keyword evidence="3 6" id="KW-0812">Transmembrane</keyword>
<feature type="transmembrane region" description="Helical" evidence="6">
    <location>
        <begin position="38"/>
        <end position="57"/>
    </location>
</feature>
<feature type="transmembrane region" description="Helical" evidence="6">
    <location>
        <begin position="6"/>
        <end position="26"/>
    </location>
</feature>
<evidence type="ECO:0000259" key="7">
    <source>
        <dbReference type="Pfam" id="PF02308"/>
    </source>
</evidence>
<dbReference type="PANTHER" id="PTHR33778">
    <property type="entry name" value="PROTEIN MGTC"/>
    <property type="match status" value="1"/>
</dbReference>
<comment type="subcellular location">
    <subcellularLocation>
        <location evidence="1">Cell membrane</location>
        <topology evidence="1">Multi-pass membrane protein</topology>
    </subcellularLocation>
</comment>
<dbReference type="PANTHER" id="PTHR33778:SF1">
    <property type="entry name" value="MAGNESIUM TRANSPORTER YHID-RELATED"/>
    <property type="match status" value="1"/>
</dbReference>
<feature type="domain" description="MgtC/SapB/SrpB/YhiD N-terminal" evidence="7">
    <location>
        <begin position="13"/>
        <end position="130"/>
    </location>
</feature>
<proteinExistence type="predicted"/>
<protein>
    <submittedName>
        <fullName evidence="8">MgtC/SapB family protein</fullName>
    </submittedName>
</protein>
<evidence type="ECO:0000256" key="3">
    <source>
        <dbReference type="ARBA" id="ARBA00022692"/>
    </source>
</evidence>
<dbReference type="GO" id="GO:0005886">
    <property type="term" value="C:plasma membrane"/>
    <property type="evidence" value="ECO:0007669"/>
    <property type="project" value="UniProtKB-SubCell"/>
</dbReference>
<evidence type="ECO:0000256" key="2">
    <source>
        <dbReference type="ARBA" id="ARBA00022475"/>
    </source>
</evidence>
<dbReference type="Pfam" id="PF02308">
    <property type="entry name" value="MgtC"/>
    <property type="match status" value="1"/>
</dbReference>
<evidence type="ECO:0000256" key="1">
    <source>
        <dbReference type="ARBA" id="ARBA00004651"/>
    </source>
</evidence>